<gene>
    <name evidence="1" type="ORF">OG375_14420</name>
</gene>
<protein>
    <submittedName>
        <fullName evidence="1">Uncharacterized protein</fullName>
    </submittedName>
</protein>
<dbReference type="Proteomes" id="UP001346877">
    <property type="component" value="Chromosome"/>
</dbReference>
<organism evidence="1 2">
    <name type="scientific">Micromonospora zamorensis</name>
    <dbReference type="NCBI Taxonomy" id="709883"/>
    <lineage>
        <taxon>Bacteria</taxon>
        <taxon>Bacillati</taxon>
        <taxon>Actinomycetota</taxon>
        <taxon>Actinomycetes</taxon>
        <taxon>Micromonosporales</taxon>
        <taxon>Micromonosporaceae</taxon>
        <taxon>Micromonospora</taxon>
    </lineage>
</organism>
<dbReference type="EMBL" id="CP107941">
    <property type="protein sequence ID" value="WUI85451.1"/>
    <property type="molecule type" value="Genomic_DNA"/>
</dbReference>
<name>A0ABZ1PNU4_9ACTN</name>
<proteinExistence type="predicted"/>
<sequence length="402" mass="44567">MRDRIGQVRINPYHSVRSFWGEELSTTLVNRIAGAPQTHIDRFAKNEKQGGVGLLPELPTGHLRPVFSVNESDRARVPMNADPDGAFLFAAQASLVVLLYAHQVVVDNPFNLLVSNDPEVRRAAGKWLLDVQPLFDSELVHFAPITSVKIHPSSYSTQHLELGELIWNTRDQSIESWIRSQLGPAYAANEDEYTQERYDQIASLVLDVLSHGRYLRSWPGKIHRLLRSQAEQSVLRIAMKDSALVDQRALQLRKLLELGLPDFAPDAKTLVSMRQDEEVFADWRHHLSRALDAVDILNPQSEDEMTVARSSVQGEMDLLRRRVESAATKSPAIQSLRAGSTSFGISAVAAGAAFAVGGSLPTALASAIVTKGLEGVMSYAKAKREQPTNRAILDLTLLFEKH</sequence>
<keyword evidence="2" id="KW-1185">Reference proteome</keyword>
<reference evidence="1 2" key="1">
    <citation type="submission" date="2022-10" db="EMBL/GenBank/DDBJ databases">
        <title>The complete genomes of actinobacterial strains from the NBC collection.</title>
        <authorList>
            <person name="Joergensen T.S."/>
            <person name="Alvarez Arevalo M."/>
            <person name="Sterndorff E.B."/>
            <person name="Faurdal D."/>
            <person name="Vuksanovic O."/>
            <person name="Mourched A.-S."/>
            <person name="Charusanti P."/>
            <person name="Shaw S."/>
            <person name="Blin K."/>
            <person name="Weber T."/>
        </authorList>
    </citation>
    <scope>NUCLEOTIDE SEQUENCE [LARGE SCALE GENOMIC DNA]</scope>
    <source>
        <strain evidence="1 2">NBC_00396</strain>
    </source>
</reference>
<accession>A0ABZ1PNU4</accession>
<dbReference type="RefSeq" id="WP_328375714.1">
    <property type="nucleotide sequence ID" value="NZ_CP107941.1"/>
</dbReference>
<evidence type="ECO:0000313" key="1">
    <source>
        <dbReference type="EMBL" id="WUI85451.1"/>
    </source>
</evidence>
<evidence type="ECO:0000313" key="2">
    <source>
        <dbReference type="Proteomes" id="UP001346877"/>
    </source>
</evidence>